<dbReference type="EMBL" id="QJSX01000017">
    <property type="protein sequence ID" value="PYE50556.1"/>
    <property type="molecule type" value="Genomic_DNA"/>
</dbReference>
<keyword evidence="3" id="KW-1185">Reference proteome</keyword>
<evidence type="ECO:0000313" key="3">
    <source>
        <dbReference type="Proteomes" id="UP000248326"/>
    </source>
</evidence>
<evidence type="ECO:0000256" key="1">
    <source>
        <dbReference type="SAM" id="MobiDB-lite"/>
    </source>
</evidence>
<dbReference type="Proteomes" id="UP000248326">
    <property type="component" value="Unassembled WGS sequence"/>
</dbReference>
<feature type="region of interest" description="Disordered" evidence="1">
    <location>
        <begin position="36"/>
        <end position="69"/>
    </location>
</feature>
<protein>
    <submittedName>
        <fullName evidence="2">Uncharacterized protein</fullName>
    </submittedName>
</protein>
<comment type="caution">
    <text evidence="2">The sequence shown here is derived from an EMBL/GenBank/DDBJ whole genome shotgun (WGS) entry which is preliminary data.</text>
</comment>
<dbReference type="AlphaFoldDB" id="A0A318S0Y7"/>
<sequence>MALKIPLDLDLIRESCRSGHRAHELLQQYTRPGLTETEVPDRATSKATAEMTRACAPHSSGGNKWIRGP</sequence>
<accession>A0A318S0Y7</accession>
<name>A0A318S0Y7_9DEIO</name>
<organism evidence="2 3">
    <name type="scientific">Deinococcus yavapaiensis KR-236</name>
    <dbReference type="NCBI Taxonomy" id="694435"/>
    <lineage>
        <taxon>Bacteria</taxon>
        <taxon>Thermotogati</taxon>
        <taxon>Deinococcota</taxon>
        <taxon>Deinococci</taxon>
        <taxon>Deinococcales</taxon>
        <taxon>Deinococcaceae</taxon>
        <taxon>Deinococcus</taxon>
    </lineage>
</organism>
<dbReference type="SUPFAM" id="SSF55920">
    <property type="entry name" value="Creatinase/aminopeptidase"/>
    <property type="match status" value="1"/>
</dbReference>
<dbReference type="InterPro" id="IPR036005">
    <property type="entry name" value="Creatinase/aminopeptidase-like"/>
</dbReference>
<proteinExistence type="predicted"/>
<evidence type="ECO:0000313" key="2">
    <source>
        <dbReference type="EMBL" id="PYE50556.1"/>
    </source>
</evidence>
<dbReference type="RefSeq" id="WP_110888315.1">
    <property type="nucleotide sequence ID" value="NZ_QJSX01000017.1"/>
</dbReference>
<gene>
    <name evidence="2" type="ORF">DES52_11774</name>
</gene>
<reference evidence="2 3" key="1">
    <citation type="submission" date="2018-06" db="EMBL/GenBank/DDBJ databases">
        <title>Genomic Encyclopedia of Type Strains, Phase IV (KMG-IV): sequencing the most valuable type-strain genomes for metagenomic binning, comparative biology and taxonomic classification.</title>
        <authorList>
            <person name="Goeker M."/>
        </authorList>
    </citation>
    <scope>NUCLEOTIDE SEQUENCE [LARGE SCALE GENOMIC DNA]</scope>
    <source>
        <strain evidence="2 3">DSM 18048</strain>
    </source>
</reference>